<feature type="region of interest" description="Disordered" evidence="18">
    <location>
        <begin position="711"/>
        <end position="735"/>
    </location>
</feature>
<keyword evidence="9" id="KW-0547">Nucleotide-binding</keyword>
<feature type="region of interest" description="Disordered" evidence="18">
    <location>
        <begin position="529"/>
        <end position="581"/>
    </location>
</feature>
<organism evidence="20 21">
    <name type="scientific">Tothia fuscella</name>
    <dbReference type="NCBI Taxonomy" id="1048955"/>
    <lineage>
        <taxon>Eukaryota</taxon>
        <taxon>Fungi</taxon>
        <taxon>Dikarya</taxon>
        <taxon>Ascomycota</taxon>
        <taxon>Pezizomycotina</taxon>
        <taxon>Dothideomycetes</taxon>
        <taxon>Pleosporomycetidae</taxon>
        <taxon>Venturiales</taxon>
        <taxon>Cylindrosympodiaceae</taxon>
        <taxon>Tothia</taxon>
    </lineage>
</organism>
<protein>
    <recommendedName>
        <fullName evidence="4">non-specific serine/threonine protein kinase</fullName>
        <ecNumber evidence="4">2.7.11.1</ecNumber>
    </recommendedName>
</protein>
<dbReference type="GO" id="GO:0005524">
    <property type="term" value="F:ATP binding"/>
    <property type="evidence" value="ECO:0007669"/>
    <property type="project" value="UniProtKB-KW"/>
</dbReference>
<comment type="similarity">
    <text evidence="2">Belongs to the protein kinase superfamily. CAMK Ser/Thr protein kinase family.</text>
</comment>
<dbReference type="EC" id="2.7.11.1" evidence="4"/>
<keyword evidence="7" id="KW-0132">Cell division</keyword>
<keyword evidence="21" id="KW-1185">Reference proteome</keyword>
<keyword evidence="8" id="KW-0808">Transferase</keyword>
<proteinExistence type="inferred from homology"/>
<dbReference type="Gene3D" id="1.10.510.10">
    <property type="entry name" value="Transferase(Phosphotransferase) domain 1"/>
    <property type="match status" value="1"/>
</dbReference>
<dbReference type="SMART" id="SM00220">
    <property type="entry name" value="S_TKc"/>
    <property type="match status" value="1"/>
</dbReference>
<dbReference type="FunFam" id="1.10.510.10:FF:000697">
    <property type="entry name" value="G2-specific protein kinase nimA"/>
    <property type="match status" value="1"/>
</dbReference>
<evidence type="ECO:0000256" key="10">
    <source>
        <dbReference type="ARBA" id="ARBA00022776"/>
    </source>
</evidence>
<dbReference type="GO" id="GO:0005634">
    <property type="term" value="C:nucleus"/>
    <property type="evidence" value="ECO:0007669"/>
    <property type="project" value="UniProtKB-SubCell"/>
</dbReference>
<keyword evidence="5" id="KW-0723">Serine/threonine-protein kinase</keyword>
<dbReference type="InterPro" id="IPR008271">
    <property type="entry name" value="Ser/Thr_kinase_AS"/>
</dbReference>
<evidence type="ECO:0000256" key="3">
    <source>
        <dbReference type="ARBA" id="ARBA00010886"/>
    </source>
</evidence>
<dbReference type="CDD" id="cd08217">
    <property type="entry name" value="STKc_Nek2"/>
    <property type="match status" value="1"/>
</dbReference>
<dbReference type="AlphaFoldDB" id="A0A9P4P160"/>
<evidence type="ECO:0000256" key="18">
    <source>
        <dbReference type="SAM" id="MobiDB-lite"/>
    </source>
</evidence>
<evidence type="ECO:0000256" key="7">
    <source>
        <dbReference type="ARBA" id="ARBA00022618"/>
    </source>
</evidence>
<accession>A0A9P4P160</accession>
<name>A0A9P4P160_9PEZI</name>
<dbReference type="PANTHER" id="PTHR44899:SF10">
    <property type="entry name" value="NIMA-RELATED KINASE 2"/>
    <property type="match status" value="1"/>
</dbReference>
<evidence type="ECO:0000313" key="20">
    <source>
        <dbReference type="EMBL" id="KAF2434771.1"/>
    </source>
</evidence>
<dbReference type="PANTHER" id="PTHR44899">
    <property type="entry name" value="CAMK FAMILY PROTEIN KINASE"/>
    <property type="match status" value="1"/>
</dbReference>
<dbReference type="Pfam" id="PF07714">
    <property type="entry name" value="PK_Tyr_Ser-Thr"/>
    <property type="match status" value="1"/>
</dbReference>
<dbReference type="OrthoDB" id="10250725at2759"/>
<evidence type="ECO:0000259" key="19">
    <source>
        <dbReference type="PROSITE" id="PS50011"/>
    </source>
</evidence>
<dbReference type="GO" id="GO:0004674">
    <property type="term" value="F:protein serine/threonine kinase activity"/>
    <property type="evidence" value="ECO:0007669"/>
    <property type="project" value="UniProtKB-KW"/>
</dbReference>
<dbReference type="PROSITE" id="PS00108">
    <property type="entry name" value="PROTEIN_KINASE_ST"/>
    <property type="match status" value="1"/>
</dbReference>
<keyword evidence="10" id="KW-0498">Mitosis</keyword>
<dbReference type="InterPro" id="IPR000719">
    <property type="entry name" value="Prot_kinase_dom"/>
</dbReference>
<evidence type="ECO:0000256" key="1">
    <source>
        <dbReference type="ARBA" id="ARBA00004123"/>
    </source>
</evidence>
<evidence type="ECO:0000256" key="14">
    <source>
        <dbReference type="ARBA" id="ARBA00023306"/>
    </source>
</evidence>
<sequence>MYNSKKPLPTMAEKEDKYEVLEKIGHGSFGIIHKVRRKQDGMILCRKEISYHKMSQKEKEQLQAELSILKELRHPNIVRYHEREHLKDTHDLHLYMEYCGNGDLGRTINRLRANNQYAEEEFVWSIFAQLVSALYRCHYGEDPPEAGRNVMGLGHNAAPTKLKSKQQAYMILHRDLKPENVFLGEDNSVKLGDFGLSKILQSHDFASTYVGTPYYMSPEICAAERYSLYSDIWSLGCLMYELCAKEPPFNAKSHYELFTKIKLGHVAPIPPVYSGELQKIISSCLQVNPNKRPDTVALLNLPVVKLMRKEQEVVSLAKRLQKEKDLVTEELRNLEAERANLDAVVRREWEVKARLEIDRQVKLEADRLEKIFETEVNKRVAERVASSQPTLSAAPVRSLTPVDRVGSPEEVVVQPEMVPLPRTSISSGDISSDFASGTDLSSLSIDDSLPPLPKPEATKRKATRTPFVRAQTMFTNAVPPSPMDITMVDPSPMSIKGLSLSPRRNGNAPTQPRLKSNIFAAAEGRWQPTNASTLASPSPCDFDDSAADDEDEDDELPSLPSPTRDPFKALNKRPNMIRQKTMPIKPTKRLASTPNLFNHATNITGPNVRRPASAVPVVATSPARKANASPSRPRGLGPVPLAPQAGSPVRKTATKDAGMLKMATKNSLQVNGIGVQGRSLVELNAHARNGGVDRNVGKMLGKVTTKEIEPPVWDPECDDMPSPFLIRGGRRTGMR</sequence>
<dbReference type="InterPro" id="IPR051131">
    <property type="entry name" value="NEK_Ser/Thr_kinase_NIMA"/>
</dbReference>
<keyword evidence="11 20" id="KW-0418">Kinase</keyword>
<dbReference type="EMBL" id="MU007015">
    <property type="protein sequence ID" value="KAF2434771.1"/>
    <property type="molecule type" value="Genomic_DNA"/>
</dbReference>
<keyword evidence="17" id="KW-0175">Coiled coil</keyword>
<keyword evidence="13" id="KW-0539">Nucleus</keyword>
<dbReference type="PROSITE" id="PS50011">
    <property type="entry name" value="PROTEIN_KINASE_DOM"/>
    <property type="match status" value="1"/>
</dbReference>
<dbReference type="FunFam" id="3.30.200.20:FF:000097">
    <property type="entry name" value="Probable serine/threonine-protein kinase nek1"/>
    <property type="match status" value="1"/>
</dbReference>
<evidence type="ECO:0000313" key="21">
    <source>
        <dbReference type="Proteomes" id="UP000800235"/>
    </source>
</evidence>
<evidence type="ECO:0000256" key="12">
    <source>
        <dbReference type="ARBA" id="ARBA00022840"/>
    </source>
</evidence>
<dbReference type="Proteomes" id="UP000800235">
    <property type="component" value="Unassembled WGS sequence"/>
</dbReference>
<dbReference type="Gene3D" id="3.30.200.20">
    <property type="entry name" value="Phosphorylase Kinase, domain 1"/>
    <property type="match status" value="2"/>
</dbReference>
<evidence type="ECO:0000256" key="2">
    <source>
        <dbReference type="ARBA" id="ARBA00006692"/>
    </source>
</evidence>
<evidence type="ECO:0000256" key="13">
    <source>
        <dbReference type="ARBA" id="ARBA00023242"/>
    </source>
</evidence>
<reference evidence="20" key="1">
    <citation type="journal article" date="2020" name="Stud. Mycol.">
        <title>101 Dothideomycetes genomes: a test case for predicting lifestyles and emergence of pathogens.</title>
        <authorList>
            <person name="Haridas S."/>
            <person name="Albert R."/>
            <person name="Binder M."/>
            <person name="Bloem J."/>
            <person name="Labutti K."/>
            <person name="Salamov A."/>
            <person name="Andreopoulos B."/>
            <person name="Baker S."/>
            <person name="Barry K."/>
            <person name="Bills G."/>
            <person name="Bluhm B."/>
            <person name="Cannon C."/>
            <person name="Castanera R."/>
            <person name="Culley D."/>
            <person name="Daum C."/>
            <person name="Ezra D."/>
            <person name="Gonzalez J."/>
            <person name="Henrissat B."/>
            <person name="Kuo A."/>
            <person name="Liang C."/>
            <person name="Lipzen A."/>
            <person name="Lutzoni F."/>
            <person name="Magnuson J."/>
            <person name="Mondo S."/>
            <person name="Nolan M."/>
            <person name="Ohm R."/>
            <person name="Pangilinan J."/>
            <person name="Park H.-J."/>
            <person name="Ramirez L."/>
            <person name="Alfaro M."/>
            <person name="Sun H."/>
            <person name="Tritt A."/>
            <person name="Yoshinaga Y."/>
            <person name="Zwiers L.-H."/>
            <person name="Turgeon B."/>
            <person name="Goodwin S."/>
            <person name="Spatafora J."/>
            <person name="Crous P."/>
            <person name="Grigoriev I."/>
        </authorList>
    </citation>
    <scope>NUCLEOTIDE SEQUENCE</scope>
    <source>
        <strain evidence="20">CBS 130266</strain>
    </source>
</reference>
<comment type="subcellular location">
    <subcellularLocation>
        <location evidence="1">Nucleus</location>
    </subcellularLocation>
</comment>
<evidence type="ECO:0000256" key="6">
    <source>
        <dbReference type="ARBA" id="ARBA00022553"/>
    </source>
</evidence>
<evidence type="ECO:0000256" key="5">
    <source>
        <dbReference type="ARBA" id="ARBA00022527"/>
    </source>
</evidence>
<gene>
    <name evidence="20" type="ORF">EJ08DRAFT_626903</name>
</gene>
<evidence type="ECO:0000256" key="16">
    <source>
        <dbReference type="ARBA" id="ARBA00048679"/>
    </source>
</evidence>
<evidence type="ECO:0000256" key="15">
    <source>
        <dbReference type="ARBA" id="ARBA00047899"/>
    </source>
</evidence>
<evidence type="ECO:0000256" key="9">
    <source>
        <dbReference type="ARBA" id="ARBA00022741"/>
    </source>
</evidence>
<dbReference type="GO" id="GO:0051301">
    <property type="term" value="P:cell division"/>
    <property type="evidence" value="ECO:0007669"/>
    <property type="project" value="UniProtKB-KW"/>
</dbReference>
<feature type="domain" description="Protein kinase" evidence="19">
    <location>
        <begin position="18"/>
        <end position="304"/>
    </location>
</feature>
<evidence type="ECO:0000256" key="17">
    <source>
        <dbReference type="SAM" id="Coils"/>
    </source>
</evidence>
<evidence type="ECO:0000256" key="11">
    <source>
        <dbReference type="ARBA" id="ARBA00022777"/>
    </source>
</evidence>
<evidence type="ECO:0000256" key="8">
    <source>
        <dbReference type="ARBA" id="ARBA00022679"/>
    </source>
</evidence>
<dbReference type="InterPro" id="IPR011009">
    <property type="entry name" value="Kinase-like_dom_sf"/>
</dbReference>
<keyword evidence="14" id="KW-0131">Cell cycle</keyword>
<comment type="similarity">
    <text evidence="3">Belongs to the protein kinase superfamily. NEK Ser/Thr protein kinase family. NIMA subfamily.</text>
</comment>
<evidence type="ECO:0000256" key="4">
    <source>
        <dbReference type="ARBA" id="ARBA00012513"/>
    </source>
</evidence>
<comment type="catalytic activity">
    <reaction evidence="16">
        <text>L-seryl-[protein] + ATP = O-phospho-L-seryl-[protein] + ADP + H(+)</text>
        <dbReference type="Rhea" id="RHEA:17989"/>
        <dbReference type="Rhea" id="RHEA-COMP:9863"/>
        <dbReference type="Rhea" id="RHEA-COMP:11604"/>
        <dbReference type="ChEBI" id="CHEBI:15378"/>
        <dbReference type="ChEBI" id="CHEBI:29999"/>
        <dbReference type="ChEBI" id="CHEBI:30616"/>
        <dbReference type="ChEBI" id="CHEBI:83421"/>
        <dbReference type="ChEBI" id="CHEBI:456216"/>
        <dbReference type="EC" id="2.7.11.1"/>
    </reaction>
</comment>
<keyword evidence="6" id="KW-0597">Phosphoprotein</keyword>
<dbReference type="SUPFAM" id="SSF56112">
    <property type="entry name" value="Protein kinase-like (PK-like)"/>
    <property type="match status" value="1"/>
</dbReference>
<comment type="catalytic activity">
    <reaction evidence="15">
        <text>L-threonyl-[protein] + ATP = O-phospho-L-threonyl-[protein] + ADP + H(+)</text>
        <dbReference type="Rhea" id="RHEA:46608"/>
        <dbReference type="Rhea" id="RHEA-COMP:11060"/>
        <dbReference type="Rhea" id="RHEA-COMP:11605"/>
        <dbReference type="ChEBI" id="CHEBI:15378"/>
        <dbReference type="ChEBI" id="CHEBI:30013"/>
        <dbReference type="ChEBI" id="CHEBI:30616"/>
        <dbReference type="ChEBI" id="CHEBI:61977"/>
        <dbReference type="ChEBI" id="CHEBI:456216"/>
        <dbReference type="EC" id="2.7.11.1"/>
    </reaction>
</comment>
<feature type="region of interest" description="Disordered" evidence="18">
    <location>
        <begin position="620"/>
        <end position="649"/>
    </location>
</feature>
<keyword evidence="12" id="KW-0067">ATP-binding</keyword>
<comment type="caution">
    <text evidence="20">The sequence shown here is derived from an EMBL/GenBank/DDBJ whole genome shotgun (WGS) entry which is preliminary data.</text>
</comment>
<feature type="region of interest" description="Disordered" evidence="18">
    <location>
        <begin position="441"/>
        <end position="463"/>
    </location>
</feature>
<feature type="compositionally biased region" description="Acidic residues" evidence="18">
    <location>
        <begin position="541"/>
        <end position="556"/>
    </location>
</feature>
<feature type="coiled-coil region" evidence="17">
    <location>
        <begin position="306"/>
        <end position="344"/>
    </location>
</feature>
<dbReference type="InterPro" id="IPR001245">
    <property type="entry name" value="Ser-Thr/Tyr_kinase_cat_dom"/>
</dbReference>